<sequence length="298" mass="33745">MNQFRLLVAVVSLACVASACSPAAEQRENPQPSVAYQLSSYEDDKLDDIAGKPQQLVIIDLARDAAASYFTAEEIGKVRATGKKVLAYFEIGSLEKFRPDFEQFRKTNPDLMLNEWEHWEGEFFVKYWDKRWWESAVKPRVDRALQAGFDGVYLDTPLAYEEIDLKLVRGETRQTLGRKMVDLIIQISQYAKQNRPDFLIYPQNSPELRHHTGYTEAIDGIGMEELFFLATDEPCDKDFCAENLREAKALRDAGKTVVAIDYATEPGNIATACRKHRDEKFAGAVTVKPLDTVPPPCP</sequence>
<evidence type="ECO:0000259" key="2">
    <source>
        <dbReference type="Pfam" id="PF03537"/>
    </source>
</evidence>
<protein>
    <recommendedName>
        <fullName evidence="2">Glycoside-hydrolase family GH114 TIM-barrel domain-containing protein</fullName>
    </recommendedName>
</protein>
<dbReference type="InterPro" id="IPR004352">
    <property type="entry name" value="GH114_TIM-barrel"/>
</dbReference>
<keyword evidence="1" id="KW-0732">Signal</keyword>
<feature type="domain" description="Glycoside-hydrolase family GH114 TIM-barrel" evidence="2">
    <location>
        <begin position="51"/>
        <end position="290"/>
    </location>
</feature>
<dbReference type="AlphaFoldDB" id="A0A1Y5Y4K4"/>
<dbReference type="Pfam" id="PF03537">
    <property type="entry name" value="Glyco_hydro_114"/>
    <property type="match status" value="1"/>
</dbReference>
<keyword evidence="4" id="KW-1185">Reference proteome</keyword>
<dbReference type="PROSITE" id="PS51257">
    <property type="entry name" value="PROKAR_LIPOPROTEIN"/>
    <property type="match status" value="1"/>
</dbReference>
<dbReference type="OrthoDB" id="30037at2"/>
<dbReference type="InterPro" id="IPR016062">
    <property type="entry name" value="TM1410-rel"/>
</dbReference>
<dbReference type="InterPro" id="IPR013785">
    <property type="entry name" value="Aldolase_TIM"/>
</dbReference>
<feature type="chain" id="PRO_5011005301" description="Glycoside-hydrolase family GH114 TIM-barrel domain-containing protein" evidence="1">
    <location>
        <begin position="24"/>
        <end position="298"/>
    </location>
</feature>
<evidence type="ECO:0000256" key="1">
    <source>
        <dbReference type="SAM" id="SignalP"/>
    </source>
</evidence>
<dbReference type="PANTHER" id="PTHR35882">
    <property type="entry name" value="PELA"/>
    <property type="match status" value="1"/>
</dbReference>
<name>A0A1Y5Y4K4_KIBAR</name>
<dbReference type="RefSeq" id="WP_051896659.1">
    <property type="nucleotide sequence ID" value="NZ_FWXV01000012.1"/>
</dbReference>
<dbReference type="InterPro" id="IPR017853">
    <property type="entry name" value="GH"/>
</dbReference>
<proteinExistence type="predicted"/>
<gene>
    <name evidence="3" type="ORF">SAMN05661093_09261</name>
</gene>
<accession>A0A1Y5Y4K4</accession>
<dbReference type="EMBL" id="FWXV01000012">
    <property type="protein sequence ID" value="SMD25677.1"/>
    <property type="molecule type" value="Genomic_DNA"/>
</dbReference>
<dbReference type="PANTHER" id="PTHR35882:SF2">
    <property type="entry name" value="PELA"/>
    <property type="match status" value="1"/>
</dbReference>
<reference evidence="3 4" key="1">
    <citation type="submission" date="2017-04" db="EMBL/GenBank/DDBJ databases">
        <authorList>
            <person name="Afonso C.L."/>
            <person name="Miller P.J."/>
            <person name="Scott M.A."/>
            <person name="Spackman E."/>
            <person name="Goraichik I."/>
            <person name="Dimitrov K.M."/>
            <person name="Suarez D.L."/>
            <person name="Swayne D.E."/>
        </authorList>
    </citation>
    <scope>NUCLEOTIDE SEQUENCE [LARGE SCALE GENOMIC DNA]</scope>
    <source>
        <strain evidence="3 4">DSM 43828</strain>
    </source>
</reference>
<evidence type="ECO:0000313" key="4">
    <source>
        <dbReference type="Proteomes" id="UP000192674"/>
    </source>
</evidence>
<evidence type="ECO:0000313" key="3">
    <source>
        <dbReference type="EMBL" id="SMD25677.1"/>
    </source>
</evidence>
<dbReference type="SUPFAM" id="SSF51445">
    <property type="entry name" value="(Trans)glycosidases"/>
    <property type="match status" value="1"/>
</dbReference>
<dbReference type="Proteomes" id="UP000192674">
    <property type="component" value="Unassembled WGS sequence"/>
</dbReference>
<feature type="signal peptide" evidence="1">
    <location>
        <begin position="1"/>
        <end position="23"/>
    </location>
</feature>
<organism evidence="3 4">
    <name type="scientific">Kibdelosporangium aridum</name>
    <dbReference type="NCBI Taxonomy" id="2030"/>
    <lineage>
        <taxon>Bacteria</taxon>
        <taxon>Bacillati</taxon>
        <taxon>Actinomycetota</taxon>
        <taxon>Actinomycetes</taxon>
        <taxon>Pseudonocardiales</taxon>
        <taxon>Pseudonocardiaceae</taxon>
        <taxon>Kibdelosporangium</taxon>
    </lineage>
</organism>
<dbReference type="PRINTS" id="PR01545">
    <property type="entry name" value="THEMAYE10DUF"/>
</dbReference>
<dbReference type="Gene3D" id="3.20.20.70">
    <property type="entry name" value="Aldolase class I"/>
    <property type="match status" value="1"/>
</dbReference>